<comment type="caution">
    <text evidence="1">The sequence shown here is derived from an EMBL/GenBank/DDBJ whole genome shotgun (WGS) entry which is preliminary data.</text>
</comment>
<proteinExistence type="predicted"/>
<evidence type="ECO:0000313" key="1">
    <source>
        <dbReference type="EMBL" id="GGK95870.1"/>
    </source>
</evidence>
<accession>A0AA37BMT5</accession>
<dbReference type="AlphaFoldDB" id="A0AA37BMT5"/>
<dbReference type="RefSeq" id="WP_191898144.1">
    <property type="nucleotide sequence ID" value="NZ_BMQD01000033.1"/>
</dbReference>
<reference evidence="1" key="2">
    <citation type="submission" date="2022-09" db="EMBL/GenBank/DDBJ databases">
        <authorList>
            <person name="Sun Q."/>
            <person name="Ohkuma M."/>
        </authorList>
    </citation>
    <scope>NUCLEOTIDE SEQUENCE</scope>
    <source>
        <strain evidence="1">JCM 3093</strain>
    </source>
</reference>
<gene>
    <name evidence="1" type="ORF">GCM10010126_64070</name>
</gene>
<name>A0AA37BMT5_9ACTN</name>
<dbReference type="CDD" id="cd09854">
    <property type="entry name" value="PIN_VapC-like"/>
    <property type="match status" value="1"/>
</dbReference>
<sequence>MSVLGPGLVLDASTVRLHLSGDVYTAAMIGTALEAERPIVIPSLVLAQAYREAVPGPARDRLIGLVSVLGEPEMFDEVGRVTARDIGTVCQLAGVDDLSVGHALWAAVERRNQPDPLYDWTIITEHPEVYRKAAPGVPTGWR</sequence>
<dbReference type="EMBL" id="BMQD01000033">
    <property type="protein sequence ID" value="GGK95870.1"/>
    <property type="molecule type" value="Genomic_DNA"/>
</dbReference>
<reference evidence="1" key="1">
    <citation type="journal article" date="2014" name="Int. J. Syst. Evol. Microbiol.">
        <title>Complete genome sequence of Corynebacterium casei LMG S-19264T (=DSM 44701T), isolated from a smear-ripened cheese.</title>
        <authorList>
            <consortium name="US DOE Joint Genome Institute (JGI-PGF)"/>
            <person name="Walter F."/>
            <person name="Albersmeier A."/>
            <person name="Kalinowski J."/>
            <person name="Ruckert C."/>
        </authorList>
    </citation>
    <scope>NUCLEOTIDE SEQUENCE</scope>
    <source>
        <strain evidence="1">JCM 3093</strain>
    </source>
</reference>
<organism evidence="1 2">
    <name type="scientific">Planomonospora parontospora</name>
    <dbReference type="NCBI Taxonomy" id="58119"/>
    <lineage>
        <taxon>Bacteria</taxon>
        <taxon>Bacillati</taxon>
        <taxon>Actinomycetota</taxon>
        <taxon>Actinomycetes</taxon>
        <taxon>Streptosporangiales</taxon>
        <taxon>Streptosporangiaceae</taxon>
        <taxon>Planomonospora</taxon>
    </lineage>
</organism>
<dbReference type="Proteomes" id="UP000627984">
    <property type="component" value="Unassembled WGS sequence"/>
</dbReference>
<evidence type="ECO:0000313" key="2">
    <source>
        <dbReference type="Proteomes" id="UP000627984"/>
    </source>
</evidence>
<protein>
    <submittedName>
        <fullName evidence="1">Uncharacterized protein</fullName>
    </submittedName>
</protein>